<name>A0A9P4JHP3_9PLEO</name>
<feature type="compositionally biased region" description="Polar residues" evidence="1">
    <location>
        <begin position="44"/>
        <end position="53"/>
    </location>
</feature>
<keyword evidence="3" id="KW-1185">Reference proteome</keyword>
<dbReference type="Proteomes" id="UP000799536">
    <property type="component" value="Unassembled WGS sequence"/>
</dbReference>
<comment type="caution">
    <text evidence="2">The sequence shown here is derived from an EMBL/GenBank/DDBJ whole genome shotgun (WGS) entry which is preliminary data.</text>
</comment>
<feature type="compositionally biased region" description="Polar residues" evidence="1">
    <location>
        <begin position="121"/>
        <end position="137"/>
    </location>
</feature>
<feature type="compositionally biased region" description="Polar residues" evidence="1">
    <location>
        <begin position="180"/>
        <end position="189"/>
    </location>
</feature>
<proteinExistence type="predicted"/>
<evidence type="ECO:0000313" key="3">
    <source>
        <dbReference type="Proteomes" id="UP000799536"/>
    </source>
</evidence>
<organism evidence="2 3">
    <name type="scientific">Delitschia confertaspora ATCC 74209</name>
    <dbReference type="NCBI Taxonomy" id="1513339"/>
    <lineage>
        <taxon>Eukaryota</taxon>
        <taxon>Fungi</taxon>
        <taxon>Dikarya</taxon>
        <taxon>Ascomycota</taxon>
        <taxon>Pezizomycotina</taxon>
        <taxon>Dothideomycetes</taxon>
        <taxon>Pleosporomycetidae</taxon>
        <taxon>Pleosporales</taxon>
        <taxon>Delitschiaceae</taxon>
        <taxon>Delitschia</taxon>
    </lineage>
</organism>
<feature type="compositionally biased region" description="Polar residues" evidence="1">
    <location>
        <begin position="25"/>
        <end position="35"/>
    </location>
</feature>
<evidence type="ECO:0000313" key="2">
    <source>
        <dbReference type="EMBL" id="KAF2198191.1"/>
    </source>
</evidence>
<feature type="region of interest" description="Disordered" evidence="1">
    <location>
        <begin position="1"/>
        <end position="215"/>
    </location>
</feature>
<accession>A0A9P4JHP3</accession>
<dbReference type="AlphaFoldDB" id="A0A9P4JHP3"/>
<sequence length="242" mass="24938">MPPIPIHKNDPIAPTAAKAPGPSAIESQDTLNPLPTRTLPVSVPATTTQSANLHSGPPPPQPGAFPVPHPTGPASSYSTHSPAAPQPGASPYAGPTATHITTETRYAGPPPQFSIPPPTDSALQGRSTFTKESTKQYNPAPPPPGPTTLDFGPANPPPPQASPYETGGQPRRASLGHPPNYTQNPSTPYHTPGTDPLPYTQEESASGSGHGGVGEAAWNLLSRAGEALKKGEEAAWNAVRKN</sequence>
<evidence type="ECO:0000256" key="1">
    <source>
        <dbReference type="SAM" id="MobiDB-lite"/>
    </source>
</evidence>
<dbReference type="OrthoDB" id="5385910at2759"/>
<dbReference type="EMBL" id="ML994163">
    <property type="protein sequence ID" value="KAF2198191.1"/>
    <property type="molecule type" value="Genomic_DNA"/>
</dbReference>
<reference evidence="2" key="1">
    <citation type="journal article" date="2020" name="Stud. Mycol.">
        <title>101 Dothideomycetes genomes: a test case for predicting lifestyles and emergence of pathogens.</title>
        <authorList>
            <person name="Haridas S."/>
            <person name="Albert R."/>
            <person name="Binder M."/>
            <person name="Bloem J."/>
            <person name="Labutti K."/>
            <person name="Salamov A."/>
            <person name="Andreopoulos B."/>
            <person name="Baker S."/>
            <person name="Barry K."/>
            <person name="Bills G."/>
            <person name="Bluhm B."/>
            <person name="Cannon C."/>
            <person name="Castanera R."/>
            <person name="Culley D."/>
            <person name="Daum C."/>
            <person name="Ezra D."/>
            <person name="Gonzalez J."/>
            <person name="Henrissat B."/>
            <person name="Kuo A."/>
            <person name="Liang C."/>
            <person name="Lipzen A."/>
            <person name="Lutzoni F."/>
            <person name="Magnuson J."/>
            <person name="Mondo S."/>
            <person name="Nolan M."/>
            <person name="Ohm R."/>
            <person name="Pangilinan J."/>
            <person name="Park H.-J."/>
            <person name="Ramirez L."/>
            <person name="Alfaro M."/>
            <person name="Sun H."/>
            <person name="Tritt A."/>
            <person name="Yoshinaga Y."/>
            <person name="Zwiers L.-H."/>
            <person name="Turgeon B."/>
            <person name="Goodwin S."/>
            <person name="Spatafora J."/>
            <person name="Crous P."/>
            <person name="Grigoriev I."/>
        </authorList>
    </citation>
    <scope>NUCLEOTIDE SEQUENCE</scope>
    <source>
        <strain evidence="2">ATCC 74209</strain>
    </source>
</reference>
<protein>
    <submittedName>
        <fullName evidence="2">Uncharacterized protein</fullName>
    </submittedName>
</protein>
<feature type="compositionally biased region" description="Pro residues" evidence="1">
    <location>
        <begin position="56"/>
        <end position="71"/>
    </location>
</feature>
<feature type="compositionally biased region" description="Pro residues" evidence="1">
    <location>
        <begin position="108"/>
        <end position="119"/>
    </location>
</feature>
<gene>
    <name evidence="2" type="ORF">GQ43DRAFT_171210</name>
</gene>